<feature type="signal peptide" evidence="1">
    <location>
        <begin position="1"/>
        <end position="28"/>
    </location>
</feature>
<reference evidence="2" key="1">
    <citation type="submission" date="2020-09" db="EMBL/GenBank/DDBJ databases">
        <title>Iningainema tapete sp. nov. (Scytonemataceae, Cyanobacteria) from greenhouses in central Florida (USA) produces two types of nodularin with biosynthetic potential for microcystin-LR and anabaenopeptins.</title>
        <authorList>
            <person name="Berthold D.E."/>
            <person name="Lefler F.W."/>
            <person name="Huang I.-S."/>
            <person name="Abdulla H."/>
            <person name="Zimba P.V."/>
            <person name="Laughinghouse H.D. IV."/>
        </authorList>
    </citation>
    <scope>NUCLEOTIDE SEQUENCE</scope>
    <source>
        <strain evidence="2">BLCCT55</strain>
    </source>
</reference>
<evidence type="ECO:0008006" key="4">
    <source>
        <dbReference type="Google" id="ProtNLM"/>
    </source>
</evidence>
<evidence type="ECO:0000313" key="2">
    <source>
        <dbReference type="EMBL" id="MBD2776857.1"/>
    </source>
</evidence>
<feature type="chain" id="PRO_5035201251" description="Secreted protein" evidence="1">
    <location>
        <begin position="29"/>
        <end position="172"/>
    </location>
</feature>
<proteinExistence type="predicted"/>
<sequence>MSKQINLKFLVHSIAVTALTANFVFELAAEKVNAQIVNPQTVRTVQVPASAGCINSGIRVNPGNTVTFSATGQAFYGFEGGSVNDYPATTPDGDRFVSGTDIGKKIDLNVLYPGPVGALVGKIGLNGNYFFIGSGGQLSTIPRTENLFLCFNDVTGSFGDNFGSYTVTVQVQ</sequence>
<dbReference type="Pfam" id="PF07828">
    <property type="entry name" value="PA-IL"/>
    <property type="match status" value="1"/>
</dbReference>
<dbReference type="AlphaFoldDB" id="A0A8J6XVE1"/>
<evidence type="ECO:0000256" key="1">
    <source>
        <dbReference type="SAM" id="SignalP"/>
    </source>
</evidence>
<protein>
    <recommendedName>
        <fullName evidence="4">Secreted protein</fullName>
    </recommendedName>
</protein>
<gene>
    <name evidence="2" type="ORF">ICL16_33615</name>
</gene>
<accession>A0A8J6XVE1</accession>
<dbReference type="Gene3D" id="2.60.120.430">
    <property type="entry name" value="Galactose-binding lectin"/>
    <property type="match status" value="1"/>
</dbReference>
<dbReference type="InterPro" id="IPR012905">
    <property type="entry name" value="PA-IL"/>
</dbReference>
<dbReference type="InterPro" id="IPR008979">
    <property type="entry name" value="Galactose-bd-like_sf"/>
</dbReference>
<comment type="caution">
    <text evidence="2">The sequence shown here is derived from an EMBL/GenBank/DDBJ whole genome shotgun (WGS) entry which is preliminary data.</text>
</comment>
<dbReference type="Proteomes" id="UP000629098">
    <property type="component" value="Unassembled WGS sequence"/>
</dbReference>
<dbReference type="SUPFAM" id="SSF49785">
    <property type="entry name" value="Galactose-binding domain-like"/>
    <property type="match status" value="1"/>
</dbReference>
<keyword evidence="3" id="KW-1185">Reference proteome</keyword>
<dbReference type="EMBL" id="JACXAE010000098">
    <property type="protein sequence ID" value="MBD2776857.1"/>
    <property type="molecule type" value="Genomic_DNA"/>
</dbReference>
<organism evidence="2 3">
    <name type="scientific">Iningainema tapete BLCC-T55</name>
    <dbReference type="NCBI Taxonomy" id="2748662"/>
    <lineage>
        <taxon>Bacteria</taxon>
        <taxon>Bacillati</taxon>
        <taxon>Cyanobacteriota</taxon>
        <taxon>Cyanophyceae</taxon>
        <taxon>Nostocales</taxon>
        <taxon>Scytonemataceae</taxon>
        <taxon>Iningainema tapete</taxon>
    </lineage>
</organism>
<keyword evidence="1" id="KW-0732">Signal</keyword>
<dbReference type="RefSeq" id="WP_190835905.1">
    <property type="nucleotide sequence ID" value="NZ_CAWPPI010000098.1"/>
</dbReference>
<name>A0A8J6XVE1_9CYAN</name>
<evidence type="ECO:0000313" key="3">
    <source>
        <dbReference type="Proteomes" id="UP000629098"/>
    </source>
</evidence>